<feature type="domain" description="G" evidence="2">
    <location>
        <begin position="413"/>
        <end position="520"/>
    </location>
</feature>
<dbReference type="GO" id="GO:0005525">
    <property type="term" value="F:GTP binding"/>
    <property type="evidence" value="ECO:0007669"/>
    <property type="project" value="InterPro"/>
</dbReference>
<protein>
    <recommendedName>
        <fullName evidence="2">G domain-containing protein</fullName>
    </recommendedName>
</protein>
<dbReference type="Pfam" id="PF01926">
    <property type="entry name" value="MMR_HSR1"/>
    <property type="match status" value="1"/>
</dbReference>
<evidence type="ECO:0000256" key="1">
    <source>
        <dbReference type="SAM" id="Phobius"/>
    </source>
</evidence>
<reference evidence="3" key="1">
    <citation type="submission" date="2021-01" db="EMBL/GenBank/DDBJ databases">
        <authorList>
            <consortium name="Genoscope - CEA"/>
            <person name="William W."/>
        </authorList>
    </citation>
    <scope>NUCLEOTIDE SEQUENCE</scope>
</reference>
<dbReference type="OMA" id="ISELCYV"/>
<gene>
    <name evidence="3" type="ORF">PPRIM_AZ9-3.1.T0630207</name>
</gene>
<name>A0A8S1ML49_PARPR</name>
<keyword evidence="1" id="KW-0812">Transmembrane</keyword>
<keyword evidence="1" id="KW-0472">Membrane</keyword>
<dbReference type="Proteomes" id="UP000688137">
    <property type="component" value="Unassembled WGS sequence"/>
</dbReference>
<dbReference type="InterPro" id="IPR006073">
    <property type="entry name" value="GTP-bd"/>
</dbReference>
<feature type="transmembrane region" description="Helical" evidence="1">
    <location>
        <begin position="824"/>
        <end position="848"/>
    </location>
</feature>
<evidence type="ECO:0000313" key="4">
    <source>
        <dbReference type="Proteomes" id="UP000688137"/>
    </source>
</evidence>
<evidence type="ECO:0000259" key="2">
    <source>
        <dbReference type="Pfam" id="PF01926"/>
    </source>
</evidence>
<proteinExistence type="predicted"/>
<evidence type="ECO:0000313" key="3">
    <source>
        <dbReference type="EMBL" id="CAD8080329.1"/>
    </source>
</evidence>
<sequence>MLQQINDPKQRLNELFLNLKFIQTQSSTSYRIEQIQKQKILLFLDGLYAHFQDKNVIVQDEYIKIVKLKKESKVSYLINTPYSLEGIQDVQLCLKQCVTRIILNKILLQFKDCLYHIIVNFEKLQGNTQQEQLNQITDYGLFNYGELEFKNVYVSLILNIKNKQAISYSLVKNIKKCVIDIKHILKQQALRLIFSSKNEEIFFKNQDIFYKIQNVQELYYGPMSMFLQEQMEDYVIQITTILRSYQDQLLYLQQIPNLQDEQDLNNCLVSLIEKLNNIFQKQSNQSLESIYHLFKAINNQNQQHHEQINQYLNQINIKIIESFLQDKRISFENLLIQALIAKSSEIEFINNMFKKYIPKEFASTNVNEIKNLILNFKCWNSYSTLMVESIIQNFKQITQHIQEGPENEREVGVFLFGKSRVGKSTLINLLKNPESLTIEKKISELCYVSKDETQFKIEHGCMSETQKISDMQIGDVWFYDCPGFDDNISQQIRIAHRISLYNHMVKTKKVLGFFIIDSSNRDAQIIKDTIDPIYLLLQDKKQLTKENNKWASLVLVKTKQNTRQDYIENWEEAYHGLLEGKYTFYREMYQKNNQCIEFPKPKKNLQSEQILEQNTQIQKKMLQIINENKQNQDFQLKLNLQIDSKLFYLYEIVLSMLQIKIEQIVALLKNQIDTYILEDEDTLEGKKQLIQQFQCFIVKQINQDNVKEILGKILEWCQLNERFKNNSAFLQNAINDVLMCLKMEIYCKNTKISPIKVNTSILQNNANTIINLIKTITKWEFGLKTGFVIVSIGAAVASCGAAIVAEGLGTAAVEVLVSQVARKVAIRAAFTGVGGTLTSTATFIIFYFRQKMLKSQYESYLKEQEQKANN</sequence>
<dbReference type="AlphaFoldDB" id="A0A8S1ML49"/>
<comment type="caution">
    <text evidence="3">The sequence shown here is derived from an EMBL/GenBank/DDBJ whole genome shotgun (WGS) entry which is preliminary data.</text>
</comment>
<keyword evidence="1" id="KW-1133">Transmembrane helix</keyword>
<dbReference type="EMBL" id="CAJJDM010000064">
    <property type="protein sequence ID" value="CAD8080329.1"/>
    <property type="molecule type" value="Genomic_DNA"/>
</dbReference>
<keyword evidence="4" id="KW-1185">Reference proteome</keyword>
<organism evidence="3 4">
    <name type="scientific">Paramecium primaurelia</name>
    <dbReference type="NCBI Taxonomy" id="5886"/>
    <lineage>
        <taxon>Eukaryota</taxon>
        <taxon>Sar</taxon>
        <taxon>Alveolata</taxon>
        <taxon>Ciliophora</taxon>
        <taxon>Intramacronucleata</taxon>
        <taxon>Oligohymenophorea</taxon>
        <taxon>Peniculida</taxon>
        <taxon>Parameciidae</taxon>
        <taxon>Paramecium</taxon>
    </lineage>
</organism>
<accession>A0A8S1ML49</accession>